<protein>
    <submittedName>
        <fullName evidence="1">Uncharacterized protein</fullName>
    </submittedName>
</protein>
<dbReference type="EMBL" id="ML978962">
    <property type="protein sequence ID" value="KAF1930991.1"/>
    <property type="molecule type" value="Genomic_DNA"/>
</dbReference>
<dbReference type="Proteomes" id="UP000800082">
    <property type="component" value="Unassembled WGS sequence"/>
</dbReference>
<evidence type="ECO:0000313" key="1">
    <source>
        <dbReference type="EMBL" id="KAF1930991.1"/>
    </source>
</evidence>
<organism evidence="1 2">
    <name type="scientific">Didymella exigua CBS 183.55</name>
    <dbReference type="NCBI Taxonomy" id="1150837"/>
    <lineage>
        <taxon>Eukaryota</taxon>
        <taxon>Fungi</taxon>
        <taxon>Dikarya</taxon>
        <taxon>Ascomycota</taxon>
        <taxon>Pezizomycotina</taxon>
        <taxon>Dothideomycetes</taxon>
        <taxon>Pleosporomycetidae</taxon>
        <taxon>Pleosporales</taxon>
        <taxon>Pleosporineae</taxon>
        <taxon>Didymellaceae</taxon>
        <taxon>Didymella</taxon>
    </lineage>
</organism>
<accession>A0A6A5RRD3</accession>
<dbReference type="RefSeq" id="XP_033451239.1">
    <property type="nucleotide sequence ID" value="XM_033591804.1"/>
</dbReference>
<sequence>MTAAATTPLAGAVDLATSCVTVEAFKLSLWLASSRSVPVAVCRVIGPRGGRRLGWTEVRLQR</sequence>
<proteinExistence type="predicted"/>
<dbReference type="GeneID" id="54349472"/>
<name>A0A6A5RRD3_9PLEO</name>
<reference evidence="1" key="1">
    <citation type="journal article" date="2020" name="Stud. Mycol.">
        <title>101 Dothideomycetes genomes: a test case for predicting lifestyles and emergence of pathogens.</title>
        <authorList>
            <person name="Haridas S."/>
            <person name="Albert R."/>
            <person name="Binder M."/>
            <person name="Bloem J."/>
            <person name="Labutti K."/>
            <person name="Salamov A."/>
            <person name="Andreopoulos B."/>
            <person name="Baker S."/>
            <person name="Barry K."/>
            <person name="Bills G."/>
            <person name="Bluhm B."/>
            <person name="Cannon C."/>
            <person name="Castanera R."/>
            <person name="Culley D."/>
            <person name="Daum C."/>
            <person name="Ezra D."/>
            <person name="Gonzalez J."/>
            <person name="Henrissat B."/>
            <person name="Kuo A."/>
            <person name="Liang C."/>
            <person name="Lipzen A."/>
            <person name="Lutzoni F."/>
            <person name="Magnuson J."/>
            <person name="Mondo S."/>
            <person name="Nolan M."/>
            <person name="Ohm R."/>
            <person name="Pangilinan J."/>
            <person name="Park H.-J."/>
            <person name="Ramirez L."/>
            <person name="Alfaro M."/>
            <person name="Sun H."/>
            <person name="Tritt A."/>
            <person name="Yoshinaga Y."/>
            <person name="Zwiers L.-H."/>
            <person name="Turgeon B."/>
            <person name="Goodwin S."/>
            <person name="Spatafora J."/>
            <person name="Crous P."/>
            <person name="Grigoriev I."/>
        </authorList>
    </citation>
    <scope>NUCLEOTIDE SEQUENCE</scope>
    <source>
        <strain evidence="1">CBS 183.55</strain>
    </source>
</reference>
<keyword evidence="2" id="KW-1185">Reference proteome</keyword>
<gene>
    <name evidence="1" type="ORF">M421DRAFT_418481</name>
</gene>
<evidence type="ECO:0000313" key="2">
    <source>
        <dbReference type="Proteomes" id="UP000800082"/>
    </source>
</evidence>
<dbReference type="AlphaFoldDB" id="A0A6A5RRD3"/>